<name>A0A1Y5F954_9BACT</name>
<comment type="caution">
    <text evidence="1">The sequence shown here is derived from an EMBL/GenBank/DDBJ whole genome shotgun (WGS) entry which is preliminary data.</text>
</comment>
<sequence length="277" mass="32839">MFLFLLLYCCNLSAKKTGPSDNITWRVVDWPPFYITNPTSNEKGLYDGFIEQVSLELPEYKHHKVKMNTLRARKQMKMGEKICHPSVLPDTDALLSKVNSILLPHKLIVRNEVSKLIEKRNKTMSLIDVLNMKGITIGISPDSYTTKLNKITKRYLKKSNVFINNDYVNLIKMLFLGRVDVIIQYSPIVRYLSHKENREDIYKVYNIKEIKDQKYTLVHVACPKNAWGKRVINKINNFLVKESRNSRYIDHRIRWYSKEERSILKEYYKKIYLKDKR</sequence>
<evidence type="ECO:0000313" key="2">
    <source>
        <dbReference type="Proteomes" id="UP000196531"/>
    </source>
</evidence>
<reference evidence="2" key="1">
    <citation type="journal article" date="2017" name="Proc. Natl. Acad. Sci. U.S.A.">
        <title>Simulation of Deepwater Horizon oil plume reveals substrate specialization within a complex community of hydrocarbon-degraders.</title>
        <authorList>
            <person name="Hu P."/>
            <person name="Dubinsky E.A."/>
            <person name="Probst A.J."/>
            <person name="Wang J."/>
            <person name="Sieber C.M.K."/>
            <person name="Tom L.M."/>
            <person name="Gardinali P."/>
            <person name="Banfield J.F."/>
            <person name="Atlas R.M."/>
            <person name="Andersen G.L."/>
        </authorList>
    </citation>
    <scope>NUCLEOTIDE SEQUENCE [LARGE SCALE GENOMIC DNA]</scope>
</reference>
<proteinExistence type="predicted"/>
<organism evidence="1 2">
    <name type="scientific">Halobacteriovorax marinus</name>
    <dbReference type="NCBI Taxonomy" id="97084"/>
    <lineage>
        <taxon>Bacteria</taxon>
        <taxon>Pseudomonadati</taxon>
        <taxon>Bdellovibrionota</taxon>
        <taxon>Bacteriovoracia</taxon>
        <taxon>Bacteriovoracales</taxon>
        <taxon>Halobacteriovoraceae</taxon>
        <taxon>Halobacteriovorax</taxon>
    </lineage>
</organism>
<dbReference type="EMBL" id="MAAO01000006">
    <property type="protein sequence ID" value="OUR97413.1"/>
    <property type="molecule type" value="Genomic_DNA"/>
</dbReference>
<dbReference type="AlphaFoldDB" id="A0A1Y5F954"/>
<evidence type="ECO:0000313" key="1">
    <source>
        <dbReference type="EMBL" id="OUR97413.1"/>
    </source>
</evidence>
<dbReference type="SUPFAM" id="SSF53850">
    <property type="entry name" value="Periplasmic binding protein-like II"/>
    <property type="match status" value="1"/>
</dbReference>
<dbReference type="Proteomes" id="UP000196531">
    <property type="component" value="Unassembled WGS sequence"/>
</dbReference>
<gene>
    <name evidence="1" type="ORF">A9Q84_13895</name>
</gene>
<accession>A0A1Y5F954</accession>
<protein>
    <submittedName>
        <fullName evidence="1">Uncharacterized protein</fullName>
    </submittedName>
</protein>